<evidence type="ECO:0000313" key="11">
    <source>
        <dbReference type="Proteomes" id="UP000467249"/>
    </source>
</evidence>
<keyword evidence="5 8" id="KW-0732">Signal</keyword>
<dbReference type="Gene3D" id="3.40.50.1820">
    <property type="entry name" value="alpha/beta hydrolase"/>
    <property type="match status" value="1"/>
</dbReference>
<feature type="compositionally biased region" description="Pro residues" evidence="9">
    <location>
        <begin position="272"/>
        <end position="284"/>
    </location>
</feature>
<dbReference type="SMART" id="SM01110">
    <property type="entry name" value="Cutinase"/>
    <property type="match status" value="1"/>
</dbReference>
<gene>
    <name evidence="10" type="ORF">MANY_01060</name>
</gene>
<evidence type="ECO:0000256" key="9">
    <source>
        <dbReference type="SAM" id="MobiDB-lite"/>
    </source>
</evidence>
<accession>A0A6N4W1C8</accession>
<feature type="region of interest" description="Disordered" evidence="9">
    <location>
        <begin position="230"/>
        <end position="294"/>
    </location>
</feature>
<evidence type="ECO:0000256" key="7">
    <source>
        <dbReference type="ARBA" id="ARBA00023157"/>
    </source>
</evidence>
<proteinExistence type="inferred from homology"/>
<evidence type="ECO:0000256" key="5">
    <source>
        <dbReference type="ARBA" id="ARBA00022729"/>
    </source>
</evidence>
<dbReference type="Proteomes" id="UP000467249">
    <property type="component" value="Chromosome"/>
</dbReference>
<evidence type="ECO:0000256" key="8">
    <source>
        <dbReference type="RuleBase" id="RU361263"/>
    </source>
</evidence>
<comment type="subcellular location">
    <subcellularLocation>
        <location evidence="1 8">Secreted</location>
    </subcellularLocation>
</comment>
<dbReference type="EMBL" id="AP022620">
    <property type="protein sequence ID" value="BBZ74769.1"/>
    <property type="molecule type" value="Genomic_DNA"/>
</dbReference>
<evidence type="ECO:0000256" key="1">
    <source>
        <dbReference type="ARBA" id="ARBA00004613"/>
    </source>
</evidence>
<dbReference type="InterPro" id="IPR043580">
    <property type="entry name" value="CUTINASE_1"/>
</dbReference>
<reference evidence="10 11" key="1">
    <citation type="journal article" date="2019" name="Emerg. Microbes Infect.">
        <title>Comprehensive subspecies identification of 175 nontuberculous mycobacteria species based on 7547 genomic profiles.</title>
        <authorList>
            <person name="Matsumoto Y."/>
            <person name="Kinjo T."/>
            <person name="Motooka D."/>
            <person name="Nabeya D."/>
            <person name="Jung N."/>
            <person name="Uechi K."/>
            <person name="Horii T."/>
            <person name="Iida T."/>
            <person name="Fujita J."/>
            <person name="Nakamura S."/>
        </authorList>
    </citation>
    <scope>NUCLEOTIDE SEQUENCE [LARGE SCALE GENOMIC DNA]</scope>
    <source>
        <strain evidence="10 11">JCM 30275</strain>
    </source>
</reference>
<evidence type="ECO:0000256" key="4">
    <source>
        <dbReference type="ARBA" id="ARBA00022525"/>
    </source>
</evidence>
<keyword evidence="6 8" id="KW-0378">Hydrolase</keyword>
<name>A0A6N4W1C8_9MYCO</name>
<keyword evidence="4 8" id="KW-0964">Secreted</keyword>
<comment type="similarity">
    <text evidence="2 8">Belongs to the cutinase family.</text>
</comment>
<feature type="signal peptide" evidence="8">
    <location>
        <begin position="1"/>
        <end position="26"/>
    </location>
</feature>
<sequence length="294" mass="29474">MGGGWSTGRWVGLVASPVFIAGAVLAAPPAAVAADCPDAEVIFARGTDEPVGMGRVGDALVDSLRSQVPGLNIESYPVNYKAGKLQLHGGDGANDVISHIKSTVSSCPTTRIVLGGYSQGASVIDIVAGVPMAGITWGSSLPPEYADNIAAVATFGNVADRTGGSLPNQSALLGAKAIDLCNPGDPICHAGPGNAWSGHTEGYVPGYTDQAAAFVAARLLAAMPQTVYGPPPGYGPASPTYDPQTSTPDPQTSIHGPQPGYGPTMPGHASLPPGPEPSPGPLPPADLGWVSGIA</sequence>
<dbReference type="PANTHER" id="PTHR33630">
    <property type="entry name" value="CUTINASE RV1984C-RELATED-RELATED"/>
    <property type="match status" value="1"/>
</dbReference>
<dbReference type="GO" id="GO:0052689">
    <property type="term" value="F:carboxylic ester hydrolase activity"/>
    <property type="evidence" value="ECO:0007669"/>
    <property type="project" value="UniProtKB-KW"/>
</dbReference>
<feature type="compositionally biased region" description="Polar residues" evidence="9">
    <location>
        <begin position="241"/>
        <end position="255"/>
    </location>
</feature>
<evidence type="ECO:0000313" key="10">
    <source>
        <dbReference type="EMBL" id="BBZ74769.1"/>
    </source>
</evidence>
<dbReference type="AlphaFoldDB" id="A0A6N4W1C8"/>
<dbReference type="InterPro" id="IPR029058">
    <property type="entry name" value="AB_hydrolase_fold"/>
</dbReference>
<dbReference type="KEGG" id="many:MANY_01060"/>
<keyword evidence="11" id="KW-1185">Reference proteome</keyword>
<feature type="chain" id="PRO_5039752651" description="Cutinase" evidence="8">
    <location>
        <begin position="27"/>
        <end position="294"/>
    </location>
</feature>
<dbReference type="SUPFAM" id="SSF53474">
    <property type="entry name" value="alpha/beta-Hydrolases"/>
    <property type="match status" value="1"/>
</dbReference>
<keyword evidence="7" id="KW-1015">Disulfide bond</keyword>
<dbReference type="EC" id="3.1.1.-" evidence="8"/>
<organism evidence="10 11">
    <name type="scientific">Mycolicibacterium anyangense</name>
    <dbReference type="NCBI Taxonomy" id="1431246"/>
    <lineage>
        <taxon>Bacteria</taxon>
        <taxon>Bacillati</taxon>
        <taxon>Actinomycetota</taxon>
        <taxon>Actinomycetes</taxon>
        <taxon>Mycobacteriales</taxon>
        <taxon>Mycobacteriaceae</taxon>
        <taxon>Mycolicibacterium</taxon>
    </lineage>
</organism>
<evidence type="ECO:0000256" key="6">
    <source>
        <dbReference type="ARBA" id="ARBA00022801"/>
    </source>
</evidence>
<dbReference type="PANTHER" id="PTHR33630:SF9">
    <property type="entry name" value="CUTINASE 4"/>
    <property type="match status" value="1"/>
</dbReference>
<dbReference type="GO" id="GO:0005576">
    <property type="term" value="C:extracellular region"/>
    <property type="evidence" value="ECO:0007669"/>
    <property type="project" value="UniProtKB-SubCell"/>
</dbReference>
<comment type="function">
    <text evidence="8">Catalyzes the hydrolysis of complex carboxylic polyesters found in the cell wall of plants. Degrades cutin, a macromolecule that forms the structure of the plant cuticle.</text>
</comment>
<evidence type="ECO:0000256" key="2">
    <source>
        <dbReference type="ARBA" id="ARBA00007534"/>
    </source>
</evidence>
<evidence type="ECO:0000256" key="3">
    <source>
        <dbReference type="ARBA" id="ARBA00022487"/>
    </source>
</evidence>
<dbReference type="Pfam" id="PF01083">
    <property type="entry name" value="Cutinase"/>
    <property type="match status" value="1"/>
</dbReference>
<dbReference type="InterPro" id="IPR000675">
    <property type="entry name" value="Cutinase/axe"/>
</dbReference>
<dbReference type="PROSITE" id="PS00155">
    <property type="entry name" value="CUTINASE_1"/>
    <property type="match status" value="1"/>
</dbReference>
<protein>
    <recommendedName>
        <fullName evidence="8">Cutinase</fullName>
        <ecNumber evidence="8">3.1.1.-</ecNumber>
    </recommendedName>
</protein>
<keyword evidence="3 8" id="KW-0719">Serine esterase</keyword>